<dbReference type="Gene3D" id="1.10.4100.10">
    <property type="entry name" value="2-methylcitrate dehydratase PrpD"/>
    <property type="match status" value="1"/>
</dbReference>
<dbReference type="Pfam" id="PF03972">
    <property type="entry name" value="MmgE_PrpD_N"/>
    <property type="match status" value="1"/>
</dbReference>
<evidence type="ECO:0000256" key="1">
    <source>
        <dbReference type="ARBA" id="ARBA00006174"/>
    </source>
</evidence>
<protein>
    <submittedName>
        <fullName evidence="4">MmgE/PrpD family protein</fullName>
    </submittedName>
</protein>
<dbReference type="PATRIC" id="fig|1280954.3.peg.600"/>
<reference evidence="4 5" key="1">
    <citation type="journal article" date="2014" name="Antonie Van Leeuwenhoek">
        <title>Hyphomonas beringensis sp. nov. and Hyphomonas chukchiensis sp. nov., isolated from surface seawater of the Bering Sea and Chukchi Sea.</title>
        <authorList>
            <person name="Li C."/>
            <person name="Lai Q."/>
            <person name="Li G."/>
            <person name="Dong C."/>
            <person name="Wang J."/>
            <person name="Liao Y."/>
            <person name="Shao Z."/>
        </authorList>
    </citation>
    <scope>NUCLEOTIDE SEQUENCE [LARGE SCALE GENOMIC DNA]</scope>
    <source>
        <strain evidence="4 5">PS728</strain>
    </source>
</reference>
<dbReference type="PANTHER" id="PTHR16943">
    <property type="entry name" value="2-METHYLCITRATE DEHYDRATASE-RELATED"/>
    <property type="match status" value="1"/>
</dbReference>
<dbReference type="SUPFAM" id="SSF103378">
    <property type="entry name" value="2-methylcitrate dehydratase PrpD"/>
    <property type="match status" value="1"/>
</dbReference>
<feature type="domain" description="MmgE/PrpD C-terminal" evidence="3">
    <location>
        <begin position="258"/>
        <end position="419"/>
    </location>
</feature>
<dbReference type="Gene3D" id="3.30.1330.120">
    <property type="entry name" value="2-methylcitrate dehydratase PrpD"/>
    <property type="match status" value="1"/>
</dbReference>
<dbReference type="Pfam" id="PF19305">
    <property type="entry name" value="MmgE_PrpD_C"/>
    <property type="match status" value="1"/>
</dbReference>
<dbReference type="PANTHER" id="PTHR16943:SF8">
    <property type="entry name" value="2-METHYLCITRATE DEHYDRATASE"/>
    <property type="match status" value="1"/>
</dbReference>
<evidence type="ECO:0000259" key="3">
    <source>
        <dbReference type="Pfam" id="PF19305"/>
    </source>
</evidence>
<dbReference type="InterPro" id="IPR036148">
    <property type="entry name" value="MmgE/PrpD_sf"/>
</dbReference>
<dbReference type="InterPro" id="IPR045336">
    <property type="entry name" value="MmgE_PrpD_N"/>
</dbReference>
<organism evidence="4 5">
    <name type="scientific">Hyphomonas polymorpha PS728</name>
    <dbReference type="NCBI Taxonomy" id="1280954"/>
    <lineage>
        <taxon>Bacteria</taxon>
        <taxon>Pseudomonadati</taxon>
        <taxon>Pseudomonadota</taxon>
        <taxon>Alphaproteobacteria</taxon>
        <taxon>Hyphomonadales</taxon>
        <taxon>Hyphomonadaceae</taxon>
        <taxon>Hyphomonas</taxon>
    </lineage>
</organism>
<dbReference type="AlphaFoldDB" id="A0A062VJK3"/>
<dbReference type="InterPro" id="IPR005656">
    <property type="entry name" value="MmgE_PrpD"/>
</dbReference>
<dbReference type="InterPro" id="IPR042188">
    <property type="entry name" value="MmgE/PrpD_sf_2"/>
</dbReference>
<dbReference type="InterPro" id="IPR042183">
    <property type="entry name" value="MmgE/PrpD_sf_1"/>
</dbReference>
<dbReference type="GO" id="GO:0016829">
    <property type="term" value="F:lyase activity"/>
    <property type="evidence" value="ECO:0007669"/>
    <property type="project" value="InterPro"/>
</dbReference>
<proteinExistence type="inferred from homology"/>
<dbReference type="OrthoDB" id="9795089at2"/>
<accession>A0A062VJK3</accession>
<dbReference type="Proteomes" id="UP000027100">
    <property type="component" value="Unassembled WGS sequence"/>
</dbReference>
<comment type="similarity">
    <text evidence="1">Belongs to the PrpD family.</text>
</comment>
<dbReference type="InterPro" id="IPR045337">
    <property type="entry name" value="MmgE_PrpD_C"/>
</dbReference>
<keyword evidence="5" id="KW-1185">Reference proteome</keyword>
<name>A0A062VJK3_9PROT</name>
<dbReference type="STRING" id="1280954.HPO_02934"/>
<sequence length="435" mass="45330">MSGQTFPDFQASLTLVEALAGLLDAPVGEEDRARTCLHLLDWVGCAVAGRAEVAGRILLSQMEAGAGARAFAWGGLGNILEMDDVDKRALLHPGPSIIPAALSLAIEKNLSGGALLDAIVRGYEATIRLGRAVGPGHYALWHNTGTCGAVGAAAACASLLGLDRATTAHALALAISQSAGLWQTRHEPASMGKQLHTAVSARAGLDAARLAAAGFKGPLTILEGPQGFFAAMCPGADPAAVIAGDAGWRIHDVSFKPWPACRHAHATIDAALRLRERVDVLEKGGDILVETYRDALTFCDKPEPGTVIEAKFSLQHSVAVVMARGRPKLEDFSLEAVADPVLAALRKRVKVGQNRTFQDNYPSRFGASVTFAGQTETVPDALGDPENPVGLDQLRDKARALFVAGGLGEDEAEALRVAAETASPGLAGLIGKVLS</sequence>
<dbReference type="eggNOG" id="COG2079">
    <property type="taxonomic scope" value="Bacteria"/>
</dbReference>
<evidence type="ECO:0000313" key="4">
    <source>
        <dbReference type="EMBL" id="KCZ99812.1"/>
    </source>
</evidence>
<gene>
    <name evidence="4" type="ORF">HPO_02934</name>
</gene>
<evidence type="ECO:0000313" key="5">
    <source>
        <dbReference type="Proteomes" id="UP000027100"/>
    </source>
</evidence>
<dbReference type="RefSeq" id="WP_035594315.1">
    <property type="nucleotide sequence ID" value="NZ_ARYM01000003.1"/>
</dbReference>
<evidence type="ECO:0000259" key="2">
    <source>
        <dbReference type="Pfam" id="PF03972"/>
    </source>
</evidence>
<comment type="caution">
    <text evidence="4">The sequence shown here is derived from an EMBL/GenBank/DDBJ whole genome shotgun (WGS) entry which is preliminary data.</text>
</comment>
<dbReference type="EMBL" id="ARYM01000003">
    <property type="protein sequence ID" value="KCZ99812.1"/>
    <property type="molecule type" value="Genomic_DNA"/>
</dbReference>
<feature type="domain" description="MmgE/PrpD N-terminal" evidence="2">
    <location>
        <begin position="33"/>
        <end position="238"/>
    </location>
</feature>